<accession>W0LG86</accession>
<reference evidence="1 2" key="1">
    <citation type="submission" date="2014-01" db="EMBL/GenBank/DDBJ databases">
        <title>Isolation of Serratia multitudinisentens RB-25 from Ex-Landfill site.</title>
        <authorList>
            <person name="Robson E.H.J."/>
        </authorList>
    </citation>
    <scope>NUCLEOTIDE SEQUENCE [LARGE SCALE GENOMIC DNA]</scope>
    <source>
        <strain evidence="1 2">RB-25</strain>
    </source>
</reference>
<organism evidence="1 2">
    <name type="scientific">Chania multitudinisentens RB-25</name>
    <dbReference type="NCBI Taxonomy" id="1441930"/>
    <lineage>
        <taxon>Bacteria</taxon>
        <taxon>Pseudomonadati</taxon>
        <taxon>Pseudomonadota</taxon>
        <taxon>Gammaproteobacteria</taxon>
        <taxon>Enterobacterales</taxon>
        <taxon>Yersiniaceae</taxon>
        <taxon>Chania</taxon>
    </lineage>
</organism>
<dbReference type="AlphaFoldDB" id="W0LG86"/>
<name>W0LG86_9GAMM</name>
<evidence type="ECO:0000313" key="2">
    <source>
        <dbReference type="Proteomes" id="UP000019030"/>
    </source>
</evidence>
<dbReference type="HOGENOM" id="CLU_1413254_0_0_6"/>
<sequence length="195" mass="21508">MKMITGIEALALEATDILSVSRAAQQIVSPLAQANSKLVDSSMPANPDEVKHALDRALVAIASVDRKLVECTEIINSLNTLSDSELHFTHEFTAELKVRAAMLTHHIENLRDVFSLVETAPSWKPYLSAVMERKIKAIRSVSNLRNAYLNIALITEQFVDPVPTVESSVEGRVAEFESAVVASNELLKINRSGWR</sequence>
<keyword evidence="2" id="KW-1185">Reference proteome</keyword>
<dbReference type="Proteomes" id="UP000019030">
    <property type="component" value="Chromosome"/>
</dbReference>
<dbReference type="EMBL" id="CP007044">
    <property type="protein sequence ID" value="AHG22761.1"/>
    <property type="molecule type" value="Genomic_DNA"/>
</dbReference>
<evidence type="ECO:0000313" key="1">
    <source>
        <dbReference type="EMBL" id="AHG22761.1"/>
    </source>
</evidence>
<reference evidence="1 2" key="2">
    <citation type="submission" date="2015-03" db="EMBL/GenBank/DDBJ databases">
        <authorList>
            <person name="Chan K.-G."/>
        </authorList>
    </citation>
    <scope>NUCLEOTIDE SEQUENCE [LARGE SCALE GENOMIC DNA]</scope>
    <source>
        <strain evidence="1 2">RB-25</strain>
    </source>
</reference>
<protein>
    <submittedName>
        <fullName evidence="1">Uncharacterized protein</fullName>
    </submittedName>
</protein>
<gene>
    <name evidence="1" type="ORF">Z042_11420</name>
</gene>
<dbReference type="KEGG" id="sfo:Z042_11420"/>
<proteinExistence type="predicted"/>